<gene>
    <name evidence="4" type="primary">LOC113214703</name>
</gene>
<feature type="domain" description="Mitochondrial transcription rescue factor 1 C-terminal" evidence="2">
    <location>
        <begin position="103"/>
        <end position="177"/>
    </location>
</feature>
<feature type="compositionally biased region" description="Acidic residues" evidence="1">
    <location>
        <begin position="70"/>
        <end position="90"/>
    </location>
</feature>
<dbReference type="PANTHER" id="PTHR13633:SF3">
    <property type="entry name" value="MITOCHONDRIAL TRANSCRIPTION RESCUE FACTOR 1"/>
    <property type="match status" value="1"/>
</dbReference>
<dbReference type="AlphaFoldDB" id="A0A6J1TGI8"/>
<dbReference type="PANTHER" id="PTHR13633">
    <property type="entry name" value="MITOCHONDRIAL TRANSCRIPTION RESCUE FACTOR 1"/>
    <property type="match status" value="1"/>
</dbReference>
<name>A0A6J1TGI8_FRAOC</name>
<dbReference type="GeneID" id="113214703"/>
<evidence type="ECO:0000313" key="3">
    <source>
        <dbReference type="Proteomes" id="UP000504606"/>
    </source>
</evidence>
<reference evidence="4" key="1">
    <citation type="submission" date="2025-08" db="UniProtKB">
        <authorList>
            <consortium name="RefSeq"/>
        </authorList>
    </citation>
    <scope>IDENTIFICATION</scope>
    <source>
        <tissue evidence="4">Whole organism</tissue>
    </source>
</reference>
<dbReference type="InterPro" id="IPR057896">
    <property type="entry name" value="MTRES1_C"/>
</dbReference>
<dbReference type="GO" id="GO:0005739">
    <property type="term" value="C:mitochondrion"/>
    <property type="evidence" value="ECO:0007669"/>
    <property type="project" value="TreeGrafter"/>
</dbReference>
<feature type="region of interest" description="Disordered" evidence="1">
    <location>
        <begin position="56"/>
        <end position="93"/>
    </location>
</feature>
<protein>
    <submittedName>
        <fullName evidence="4">Uncharacterized protein LOC113214703</fullName>
    </submittedName>
</protein>
<dbReference type="Proteomes" id="UP000504606">
    <property type="component" value="Unplaced"/>
</dbReference>
<dbReference type="KEGG" id="foc:113214703"/>
<proteinExistence type="predicted"/>
<sequence length="197" mass="22687">MNSRFFVSRCLRQLQLTSYLRNTVPCNLRMISFIPVTCDKHVVSIPKIQTHNLETRRYKSKKKGKKAQEAEDPDDENKEAEEEDDMEEGDALPGEQEKILKLSQVRVDKLLRLAVNSSRIVEEAYVEGRLRKNDEKVIKKSAPVQQGDILDIEIGPDTKNPDFLKVHRIEILEIKEGVHSMVRVLICKNLTIKAYDS</sequence>
<accession>A0A6J1TGI8</accession>
<dbReference type="Pfam" id="PF25818">
    <property type="entry name" value="MTRES1_C"/>
    <property type="match status" value="1"/>
</dbReference>
<dbReference type="GO" id="GO:1903108">
    <property type="term" value="P:regulation of mitochondrial transcription"/>
    <property type="evidence" value="ECO:0007669"/>
    <property type="project" value="TreeGrafter"/>
</dbReference>
<dbReference type="GO" id="GO:0003723">
    <property type="term" value="F:RNA binding"/>
    <property type="evidence" value="ECO:0007669"/>
    <property type="project" value="TreeGrafter"/>
</dbReference>
<dbReference type="RefSeq" id="XP_026289941.1">
    <property type="nucleotide sequence ID" value="XM_026434156.2"/>
</dbReference>
<evidence type="ECO:0000313" key="4">
    <source>
        <dbReference type="RefSeq" id="XP_026289941.1"/>
    </source>
</evidence>
<keyword evidence="3" id="KW-1185">Reference proteome</keyword>
<dbReference type="OrthoDB" id="4150at2759"/>
<evidence type="ECO:0000256" key="1">
    <source>
        <dbReference type="SAM" id="MobiDB-lite"/>
    </source>
</evidence>
<organism evidence="3 4">
    <name type="scientific">Frankliniella occidentalis</name>
    <name type="common">Western flower thrips</name>
    <name type="synonym">Euthrips occidentalis</name>
    <dbReference type="NCBI Taxonomy" id="133901"/>
    <lineage>
        <taxon>Eukaryota</taxon>
        <taxon>Metazoa</taxon>
        <taxon>Ecdysozoa</taxon>
        <taxon>Arthropoda</taxon>
        <taxon>Hexapoda</taxon>
        <taxon>Insecta</taxon>
        <taxon>Pterygota</taxon>
        <taxon>Neoptera</taxon>
        <taxon>Paraneoptera</taxon>
        <taxon>Thysanoptera</taxon>
        <taxon>Terebrantia</taxon>
        <taxon>Thripoidea</taxon>
        <taxon>Thripidae</taxon>
        <taxon>Frankliniella</taxon>
    </lineage>
</organism>
<evidence type="ECO:0000259" key="2">
    <source>
        <dbReference type="Pfam" id="PF25818"/>
    </source>
</evidence>